<sequence>MRWGEGTLLHKLHTAYNKANLLNSPAGKIHIL</sequence>
<organism evidence="1 2">
    <name type="scientific">Anaerobacterium chartisolvens</name>
    <dbReference type="NCBI Taxonomy" id="1297424"/>
    <lineage>
        <taxon>Bacteria</taxon>
        <taxon>Bacillati</taxon>
        <taxon>Bacillota</taxon>
        <taxon>Clostridia</taxon>
        <taxon>Eubacteriales</taxon>
        <taxon>Oscillospiraceae</taxon>
        <taxon>Anaerobacterium</taxon>
    </lineage>
</organism>
<gene>
    <name evidence="1" type="ORF">DFR58_1202</name>
</gene>
<dbReference type="Proteomes" id="UP000253034">
    <property type="component" value="Unassembled WGS sequence"/>
</dbReference>
<proteinExistence type="predicted"/>
<evidence type="ECO:0000313" key="2">
    <source>
        <dbReference type="Proteomes" id="UP000253034"/>
    </source>
</evidence>
<evidence type="ECO:0000313" key="1">
    <source>
        <dbReference type="EMBL" id="RCX12703.1"/>
    </source>
</evidence>
<comment type="caution">
    <text evidence="1">The sequence shown here is derived from an EMBL/GenBank/DDBJ whole genome shotgun (WGS) entry which is preliminary data.</text>
</comment>
<reference evidence="1 2" key="1">
    <citation type="submission" date="2018-07" db="EMBL/GenBank/DDBJ databases">
        <title>Genomic Encyclopedia of Type Strains, Phase IV (KMG-IV): sequencing the most valuable type-strain genomes for metagenomic binning, comparative biology and taxonomic classification.</title>
        <authorList>
            <person name="Goeker M."/>
        </authorList>
    </citation>
    <scope>NUCLEOTIDE SEQUENCE [LARGE SCALE GENOMIC DNA]</scope>
    <source>
        <strain evidence="1 2">DSM 27016</strain>
    </source>
</reference>
<dbReference type="EMBL" id="QPJT01000020">
    <property type="protein sequence ID" value="RCX12703.1"/>
    <property type="molecule type" value="Genomic_DNA"/>
</dbReference>
<keyword evidence="2" id="KW-1185">Reference proteome</keyword>
<dbReference type="AlphaFoldDB" id="A0A369AUI9"/>
<protein>
    <submittedName>
        <fullName evidence="1">Uncharacterized protein</fullName>
    </submittedName>
</protein>
<name>A0A369AUI9_9FIRM</name>
<accession>A0A369AUI9</accession>